<keyword evidence="3" id="KW-1133">Transmembrane helix</keyword>
<feature type="transmembrane region" description="Helical" evidence="3">
    <location>
        <begin position="448"/>
        <end position="471"/>
    </location>
</feature>
<dbReference type="EMBL" id="BEZZ01000384">
    <property type="protein sequence ID" value="GCC31711.1"/>
    <property type="molecule type" value="Genomic_DNA"/>
</dbReference>
<proteinExistence type="inferred from homology"/>
<dbReference type="OrthoDB" id="276323at2759"/>
<evidence type="ECO:0000313" key="4">
    <source>
        <dbReference type="EMBL" id="GCC31711.1"/>
    </source>
</evidence>
<accession>A0A401SMW2</accession>
<comment type="similarity">
    <text evidence="1">Belongs to the TCP11 family.</text>
</comment>
<dbReference type="OMA" id="QIVMCAS"/>
<evidence type="ECO:0000256" key="2">
    <source>
        <dbReference type="SAM" id="MobiDB-lite"/>
    </source>
</evidence>
<feature type="region of interest" description="Disordered" evidence="2">
    <location>
        <begin position="101"/>
        <end position="162"/>
    </location>
</feature>
<evidence type="ECO:0000256" key="1">
    <source>
        <dbReference type="ARBA" id="ARBA00010954"/>
    </source>
</evidence>
<dbReference type="Proteomes" id="UP000287033">
    <property type="component" value="Unassembled WGS sequence"/>
</dbReference>
<feature type="compositionally biased region" description="Polar residues" evidence="2">
    <location>
        <begin position="137"/>
        <end position="158"/>
    </location>
</feature>
<feature type="compositionally biased region" description="Basic and acidic residues" evidence="2">
    <location>
        <begin position="111"/>
        <end position="134"/>
    </location>
</feature>
<dbReference type="Pfam" id="PF05794">
    <property type="entry name" value="Tcp11"/>
    <property type="match status" value="1"/>
</dbReference>
<keyword evidence="3" id="KW-0812">Transmembrane</keyword>
<dbReference type="PANTHER" id="PTHR12832">
    <property type="entry name" value="TESTIS-SPECIFIC PROTEIN PBS13 T-COMPLEX 11"/>
    <property type="match status" value="1"/>
</dbReference>
<evidence type="ECO:0008006" key="6">
    <source>
        <dbReference type="Google" id="ProtNLM"/>
    </source>
</evidence>
<dbReference type="AlphaFoldDB" id="A0A401SMW2"/>
<protein>
    <recommendedName>
        <fullName evidence="6">T-complex protein 11-like protein 1</fullName>
    </recommendedName>
</protein>
<dbReference type="PANTHER" id="PTHR12832:SF15">
    <property type="entry name" value="T-COMPLEX PROTEIN 11-LIKE PROTEIN 1"/>
    <property type="match status" value="1"/>
</dbReference>
<sequence>MRHRGTRADPGGRFRLRRFRKQTRADCGGGGLGRRAGDGARVAACGLGAAGRERRPIKADFRYLQYFAFVEGSILDQYFFTLKKKAVLDQFLVTTELNTEDTQSISSMPLEPDKPHIHNAEEDSESTCHNRQDDSEAQNLQSRLRQSTEISHSGNTLPSAPPNLVSVEELIEAEKGVCNMALAHEIVVDESFAIKQRDLPESSFEKTLEDIMKKAFWDSLRAQLNEDPPVYDHAIKLLGEIKESLLSFLLPGHTRLRNQINEVLDLELIKQEAENGALHIPKLADFIIGMMGTLCAPIRDDDIKIIRGITDVVELFREIFAVLDLMKLDMVNFAISSIRPHLMKQSVDYERKSFQEFFDKQHGSLEITTEWLQEAACELLSSDADTSVYGGAAAGAKDISALYPDSVLNHAYVKLLKWDHANRLFPEPVLMDQSRFEEMQRELNQLTITAAVLLVIYNMTGAALSGLSGFLDRLKRVIKVLLTDMHMLSFHLSEAMVSMSEQICVEVNNCLSQHGFSLLSTEKETVLKGQIQAISSPDNSVHKLIDARIQTFLKTILASNNPKSVAVPGGLGPVRNELEEVTVKFLHLVNYNKLVFSPYYDTILTKVLKKNGSQLPGLSEEEHLSST</sequence>
<dbReference type="STRING" id="137246.A0A401SMW2"/>
<keyword evidence="3" id="KW-0472">Membrane</keyword>
<name>A0A401SMW2_CHIPU</name>
<comment type="caution">
    <text evidence="4">The sequence shown here is derived from an EMBL/GenBank/DDBJ whole genome shotgun (WGS) entry which is preliminary data.</text>
</comment>
<organism evidence="4 5">
    <name type="scientific">Chiloscyllium punctatum</name>
    <name type="common">Brownbanded bambooshark</name>
    <name type="synonym">Hemiscyllium punctatum</name>
    <dbReference type="NCBI Taxonomy" id="137246"/>
    <lineage>
        <taxon>Eukaryota</taxon>
        <taxon>Metazoa</taxon>
        <taxon>Chordata</taxon>
        <taxon>Craniata</taxon>
        <taxon>Vertebrata</taxon>
        <taxon>Chondrichthyes</taxon>
        <taxon>Elasmobranchii</taxon>
        <taxon>Galeomorphii</taxon>
        <taxon>Galeoidea</taxon>
        <taxon>Orectolobiformes</taxon>
        <taxon>Hemiscylliidae</taxon>
        <taxon>Chiloscyllium</taxon>
    </lineage>
</organism>
<gene>
    <name evidence="4" type="ORF">chiPu_0010172</name>
</gene>
<keyword evidence="5" id="KW-1185">Reference proteome</keyword>
<dbReference type="GO" id="GO:0007165">
    <property type="term" value="P:signal transduction"/>
    <property type="evidence" value="ECO:0007669"/>
    <property type="project" value="TreeGrafter"/>
</dbReference>
<evidence type="ECO:0000256" key="3">
    <source>
        <dbReference type="SAM" id="Phobius"/>
    </source>
</evidence>
<evidence type="ECO:0000313" key="5">
    <source>
        <dbReference type="Proteomes" id="UP000287033"/>
    </source>
</evidence>
<dbReference type="InterPro" id="IPR008862">
    <property type="entry name" value="Tcp11"/>
</dbReference>
<reference evidence="4 5" key="1">
    <citation type="journal article" date="2018" name="Nat. Ecol. Evol.">
        <title>Shark genomes provide insights into elasmobranch evolution and the origin of vertebrates.</title>
        <authorList>
            <person name="Hara Y"/>
            <person name="Yamaguchi K"/>
            <person name="Onimaru K"/>
            <person name="Kadota M"/>
            <person name="Koyanagi M"/>
            <person name="Keeley SD"/>
            <person name="Tatsumi K"/>
            <person name="Tanaka K"/>
            <person name="Motone F"/>
            <person name="Kageyama Y"/>
            <person name="Nozu R"/>
            <person name="Adachi N"/>
            <person name="Nishimura O"/>
            <person name="Nakagawa R"/>
            <person name="Tanegashima C"/>
            <person name="Kiyatake I"/>
            <person name="Matsumoto R"/>
            <person name="Murakumo K"/>
            <person name="Nishida K"/>
            <person name="Terakita A"/>
            <person name="Kuratani S"/>
            <person name="Sato K"/>
            <person name="Hyodo S Kuraku.S."/>
        </authorList>
    </citation>
    <scope>NUCLEOTIDE SEQUENCE [LARGE SCALE GENOMIC DNA]</scope>
</reference>